<dbReference type="SMART" id="SM00267">
    <property type="entry name" value="GGDEF"/>
    <property type="match status" value="1"/>
</dbReference>
<dbReference type="InterPro" id="IPR043128">
    <property type="entry name" value="Rev_trsase/Diguanyl_cyclase"/>
</dbReference>
<feature type="transmembrane region" description="Helical" evidence="1">
    <location>
        <begin position="83"/>
        <end position="110"/>
    </location>
</feature>
<dbReference type="NCBIfam" id="TIGR00254">
    <property type="entry name" value="GGDEF"/>
    <property type="match status" value="1"/>
</dbReference>
<dbReference type="CDD" id="cd01949">
    <property type="entry name" value="GGDEF"/>
    <property type="match status" value="1"/>
</dbReference>
<feature type="transmembrane region" description="Helical" evidence="1">
    <location>
        <begin position="193"/>
        <end position="212"/>
    </location>
</feature>
<keyword evidence="4" id="KW-1185">Reference proteome</keyword>
<dbReference type="Gene3D" id="3.30.70.270">
    <property type="match status" value="1"/>
</dbReference>
<keyword evidence="1" id="KW-0472">Membrane</keyword>
<sequence>MALTNWALWRLPNRGLIGFVLLVDVAAIAGSAWSFLRVPFTEGDALPFAILILSSVLYTELSRPVERVRERFAGTPHISLDSVWTFAAVLLVHPALAALVIAVSFFYRWLRGQPNPLFRRVFSTSATVLSGFAAAAYLSRYAVPFDVLPRDASSFGSVVAAGGVFLLVNTVLMTVAVYYGTPHERLRDALAKPFEYALEAATIALGVIVAWALRDWPVVLLLVVGITLVLHRGVLLRQLKRQARSDAKTGLLNAKAWREAAADELDRARRAGRHTSLLMVDVDRFKLINDRHGHLVGDRYLAAIAETLRTEVRGTDLVGRFGGEEFVVLLPGTPAVHAHAIAERIRSSVASRAGDLPEHVTVSIGLADRPGVADLDTVIAVADRALYEAKNTGRNRTSGYQVTG</sequence>
<dbReference type="PROSITE" id="PS50887">
    <property type="entry name" value="GGDEF"/>
    <property type="match status" value="1"/>
</dbReference>
<organism evidence="3 4">
    <name type="scientific">Amycolatopsis japonica</name>
    <dbReference type="NCBI Taxonomy" id="208439"/>
    <lineage>
        <taxon>Bacteria</taxon>
        <taxon>Bacillati</taxon>
        <taxon>Actinomycetota</taxon>
        <taxon>Actinomycetes</taxon>
        <taxon>Pseudonocardiales</taxon>
        <taxon>Pseudonocardiaceae</taxon>
        <taxon>Amycolatopsis</taxon>
        <taxon>Amycolatopsis japonica group</taxon>
    </lineage>
</organism>
<dbReference type="GO" id="GO:0043709">
    <property type="term" value="P:cell adhesion involved in single-species biofilm formation"/>
    <property type="evidence" value="ECO:0007669"/>
    <property type="project" value="TreeGrafter"/>
</dbReference>
<name>A0A075V7Y6_9PSEU</name>
<evidence type="ECO:0000313" key="4">
    <source>
        <dbReference type="Proteomes" id="UP000028492"/>
    </source>
</evidence>
<feature type="transmembrane region" description="Helical" evidence="1">
    <location>
        <begin position="218"/>
        <end position="235"/>
    </location>
</feature>
<dbReference type="RefSeq" id="WP_228694632.1">
    <property type="nucleotide sequence ID" value="NZ_CP008953.1"/>
</dbReference>
<dbReference type="EMBL" id="CP008953">
    <property type="protein sequence ID" value="AIG78990.1"/>
    <property type="molecule type" value="Genomic_DNA"/>
</dbReference>
<keyword evidence="1" id="KW-0812">Transmembrane</keyword>
<dbReference type="Proteomes" id="UP000028492">
    <property type="component" value="Chromosome"/>
</dbReference>
<feature type="transmembrane region" description="Helical" evidence="1">
    <location>
        <begin position="16"/>
        <end position="36"/>
    </location>
</feature>
<feature type="transmembrane region" description="Helical" evidence="1">
    <location>
        <begin position="117"/>
        <end position="138"/>
    </location>
</feature>
<protein>
    <submittedName>
        <fullName evidence="3">Diguanylate cyclase</fullName>
    </submittedName>
</protein>
<feature type="transmembrane region" description="Helical" evidence="1">
    <location>
        <begin position="158"/>
        <end position="181"/>
    </location>
</feature>
<evidence type="ECO:0000259" key="2">
    <source>
        <dbReference type="PROSITE" id="PS50887"/>
    </source>
</evidence>
<dbReference type="SUPFAM" id="SSF55073">
    <property type="entry name" value="Nucleotide cyclase"/>
    <property type="match status" value="1"/>
</dbReference>
<proteinExistence type="predicted"/>
<dbReference type="FunFam" id="3.30.70.270:FF:000001">
    <property type="entry name" value="Diguanylate cyclase domain protein"/>
    <property type="match status" value="1"/>
</dbReference>
<dbReference type="PANTHER" id="PTHR45138:SF9">
    <property type="entry name" value="DIGUANYLATE CYCLASE DGCM-RELATED"/>
    <property type="match status" value="1"/>
</dbReference>
<dbReference type="AlphaFoldDB" id="A0A075V7Y6"/>
<feature type="domain" description="GGDEF" evidence="2">
    <location>
        <begin position="273"/>
        <end position="402"/>
    </location>
</feature>
<dbReference type="GO" id="GO:1902201">
    <property type="term" value="P:negative regulation of bacterial-type flagellum-dependent cell motility"/>
    <property type="evidence" value="ECO:0007669"/>
    <property type="project" value="TreeGrafter"/>
</dbReference>
<dbReference type="InterPro" id="IPR000160">
    <property type="entry name" value="GGDEF_dom"/>
</dbReference>
<evidence type="ECO:0000313" key="3">
    <source>
        <dbReference type="EMBL" id="AIG78990.1"/>
    </source>
</evidence>
<dbReference type="KEGG" id="aja:AJAP_30840"/>
<dbReference type="HOGENOM" id="CLU_000445_11_0_11"/>
<dbReference type="eggNOG" id="COG3706">
    <property type="taxonomic scope" value="Bacteria"/>
</dbReference>
<dbReference type="InterPro" id="IPR050469">
    <property type="entry name" value="Diguanylate_Cyclase"/>
</dbReference>
<keyword evidence="1" id="KW-1133">Transmembrane helix</keyword>
<gene>
    <name evidence="3" type="ORF">AJAP_30840</name>
</gene>
<reference evidence="3 4" key="1">
    <citation type="journal article" date="2014" name="J. Biotechnol.">
        <title>Complete genome sequence of the actinobacterium Amycolatopsis japonica MG417-CF17(T) (=DSM 44213T) producing (S,S)-N,N'-ethylenediaminedisuccinic acid.</title>
        <authorList>
            <person name="Stegmann E."/>
            <person name="Albersmeier A."/>
            <person name="Spohn M."/>
            <person name="Gert H."/>
            <person name="Weber T."/>
            <person name="Wohlleben W."/>
            <person name="Kalinowski J."/>
            <person name="Ruckert C."/>
        </authorList>
    </citation>
    <scope>NUCLEOTIDE SEQUENCE [LARGE SCALE GENOMIC DNA]</scope>
    <source>
        <strain evidence="4">MG417-CF17 (DSM 44213)</strain>
    </source>
</reference>
<evidence type="ECO:0000256" key="1">
    <source>
        <dbReference type="SAM" id="Phobius"/>
    </source>
</evidence>
<dbReference type="GO" id="GO:0005886">
    <property type="term" value="C:plasma membrane"/>
    <property type="evidence" value="ECO:0007669"/>
    <property type="project" value="TreeGrafter"/>
</dbReference>
<dbReference type="InterPro" id="IPR029787">
    <property type="entry name" value="Nucleotide_cyclase"/>
</dbReference>
<dbReference type="STRING" id="208439.AJAP_30840"/>
<dbReference type="Pfam" id="PF00990">
    <property type="entry name" value="GGDEF"/>
    <property type="match status" value="1"/>
</dbReference>
<dbReference type="PANTHER" id="PTHR45138">
    <property type="entry name" value="REGULATORY COMPONENTS OF SENSORY TRANSDUCTION SYSTEM"/>
    <property type="match status" value="1"/>
</dbReference>
<dbReference type="GO" id="GO:0052621">
    <property type="term" value="F:diguanylate cyclase activity"/>
    <property type="evidence" value="ECO:0007669"/>
    <property type="project" value="TreeGrafter"/>
</dbReference>
<accession>A0A075V7Y6</accession>